<name>A0A1D9MCC1_9RHOB</name>
<dbReference type="STRING" id="1850250.LPB142_09375"/>
<protein>
    <submittedName>
        <fullName evidence="2">PAS domain-containing protein</fullName>
    </submittedName>
</protein>
<dbReference type="EMBL" id="CP017781">
    <property type="protein sequence ID" value="AOZ69496.1"/>
    <property type="molecule type" value="Genomic_DNA"/>
</dbReference>
<feature type="compositionally biased region" description="Low complexity" evidence="1">
    <location>
        <begin position="214"/>
        <end position="233"/>
    </location>
</feature>
<dbReference type="AlphaFoldDB" id="A0A1D9MCC1"/>
<evidence type="ECO:0000313" key="3">
    <source>
        <dbReference type="Proteomes" id="UP000176562"/>
    </source>
</evidence>
<dbReference type="Pfam" id="PF07310">
    <property type="entry name" value="PAS_5"/>
    <property type="match status" value="1"/>
</dbReference>
<organism evidence="2 3">
    <name type="scientific">Rhodobacter xanthinilyticus</name>
    <dbReference type="NCBI Taxonomy" id="1850250"/>
    <lineage>
        <taxon>Bacteria</taxon>
        <taxon>Pseudomonadati</taxon>
        <taxon>Pseudomonadota</taxon>
        <taxon>Alphaproteobacteria</taxon>
        <taxon>Rhodobacterales</taxon>
        <taxon>Rhodobacter group</taxon>
        <taxon>Rhodobacter</taxon>
    </lineage>
</organism>
<gene>
    <name evidence="2" type="ORF">LPB142_09375</name>
</gene>
<dbReference type="Proteomes" id="UP000176562">
    <property type="component" value="Chromosome"/>
</dbReference>
<reference evidence="2 3" key="1">
    <citation type="submission" date="2016-10" db="EMBL/GenBank/DDBJ databases">
        <title>Rhodobacter sp. LPB0142, isolated from sea water.</title>
        <authorList>
            <person name="Kim E."/>
            <person name="Yi H."/>
        </authorList>
    </citation>
    <scope>NUCLEOTIDE SEQUENCE [LARGE SCALE GENOMIC DNA]</scope>
    <source>
        <strain evidence="2 3">LPB0142</strain>
    </source>
</reference>
<evidence type="ECO:0000256" key="1">
    <source>
        <dbReference type="SAM" id="MobiDB-lite"/>
    </source>
</evidence>
<accession>A0A1D9MCC1</accession>
<feature type="region of interest" description="Disordered" evidence="1">
    <location>
        <begin position="209"/>
        <end position="235"/>
    </location>
</feature>
<proteinExistence type="predicted"/>
<evidence type="ECO:0000313" key="2">
    <source>
        <dbReference type="EMBL" id="AOZ69496.1"/>
    </source>
</evidence>
<keyword evidence="3" id="KW-1185">Reference proteome</keyword>
<sequence>MERDNGSFGKVVSMVNQAGTARRVAAEVRAYWEGLRRGRLVPPRSEVDPRGIERALEYAFIIERVAPGMGRFRLAGMHLNDLMGMEVRGMPLTAMFTPEARKRVADATEVMFNSPAVVELTLAGETGVGKPPLTAKLLMLPLKSDLGDVTRALGCLVAEGEAIGRTPRRFEVVSVEVTEIVAGEPLAGPAPVAAERLREMGFAEPQTPFVPRVAKPGAAAPQAPRPAVTATTPEQRRAMFRVVASEE</sequence>
<dbReference type="RefSeq" id="WP_071166209.1">
    <property type="nucleotide sequence ID" value="NZ_CP017781.1"/>
</dbReference>
<dbReference type="InterPro" id="IPR009922">
    <property type="entry name" value="DUF1457"/>
</dbReference>
<dbReference type="KEGG" id="rhp:LPB142_09375"/>